<name>A0A1G7CYM8_9FLAO</name>
<keyword evidence="3" id="KW-1185">Reference proteome</keyword>
<accession>A0A1G7CYM8</accession>
<dbReference type="Proteomes" id="UP000182114">
    <property type="component" value="Unassembled WGS sequence"/>
</dbReference>
<dbReference type="Pfam" id="PF10988">
    <property type="entry name" value="DUF2807"/>
    <property type="match status" value="1"/>
</dbReference>
<evidence type="ECO:0000259" key="1">
    <source>
        <dbReference type="Pfam" id="PF10988"/>
    </source>
</evidence>
<sequence length="274" mass="30773">MKFRLITLAIFLFFISLTYGQRKPKIRGSRLVIETTQELDPFTAIELNDDLEIVLRKASDCGYSLVIDDNLVDILKFRVEDETLKISSFYNIVAKKKMEIIVYYNTLNALTMVDGKIEMKDHINTDALAISTYGSSKLQLNVDAQTVEVMMLDNSFAELNIVADTLNMSFKDRVDAEIFATTKVQNFDMYKNAQLKINGNTEGMNVHLFENASLKASDLDAGDVTLALEASSSAYIKAFNNFLLSSKDSAKTYLYGPAAITIVDFLNTSQLNKR</sequence>
<dbReference type="EMBL" id="FNBD01000001">
    <property type="protein sequence ID" value="SDE44343.1"/>
    <property type="molecule type" value="Genomic_DNA"/>
</dbReference>
<proteinExistence type="predicted"/>
<feature type="domain" description="Putative auto-transporter adhesin head GIN" evidence="1">
    <location>
        <begin position="41"/>
        <end position="171"/>
    </location>
</feature>
<protein>
    <submittedName>
        <fullName evidence="2">Putative auto-transporter adhesin, head GIN domain</fullName>
    </submittedName>
</protein>
<evidence type="ECO:0000313" key="2">
    <source>
        <dbReference type="EMBL" id="SDE44343.1"/>
    </source>
</evidence>
<reference evidence="3" key="1">
    <citation type="submission" date="2016-10" db="EMBL/GenBank/DDBJ databases">
        <authorList>
            <person name="Varghese N."/>
            <person name="Submissions S."/>
        </authorList>
    </citation>
    <scope>NUCLEOTIDE SEQUENCE [LARGE SCALE GENOMIC DNA]</scope>
    <source>
        <strain evidence="3">DSM 24729</strain>
    </source>
</reference>
<dbReference type="InterPro" id="IPR021255">
    <property type="entry name" value="DUF2807"/>
</dbReference>
<dbReference type="Gene3D" id="2.160.20.120">
    <property type="match status" value="1"/>
</dbReference>
<dbReference type="eggNOG" id="COG1664">
    <property type="taxonomic scope" value="Bacteria"/>
</dbReference>
<organism evidence="2 3">
    <name type="scientific">Cellulophaga baltica</name>
    <dbReference type="NCBI Taxonomy" id="76594"/>
    <lineage>
        <taxon>Bacteria</taxon>
        <taxon>Pseudomonadati</taxon>
        <taxon>Bacteroidota</taxon>
        <taxon>Flavobacteriia</taxon>
        <taxon>Flavobacteriales</taxon>
        <taxon>Flavobacteriaceae</taxon>
        <taxon>Cellulophaga</taxon>
    </lineage>
</organism>
<dbReference type="AlphaFoldDB" id="A0A1G7CYM8"/>
<dbReference type="RefSeq" id="WP_074537131.1">
    <property type="nucleotide sequence ID" value="NZ_FNBD01000001.1"/>
</dbReference>
<evidence type="ECO:0000313" key="3">
    <source>
        <dbReference type="Proteomes" id="UP000182114"/>
    </source>
</evidence>
<gene>
    <name evidence="2" type="ORF">SAMN04487992_101221</name>
</gene>